<organism evidence="1 2">
    <name type="scientific">Monilinia fructigena</name>
    <dbReference type="NCBI Taxonomy" id="38457"/>
    <lineage>
        <taxon>Eukaryota</taxon>
        <taxon>Fungi</taxon>
        <taxon>Dikarya</taxon>
        <taxon>Ascomycota</taxon>
        <taxon>Pezizomycotina</taxon>
        <taxon>Leotiomycetes</taxon>
        <taxon>Helotiales</taxon>
        <taxon>Sclerotiniaceae</taxon>
        <taxon>Monilinia</taxon>
    </lineage>
</organism>
<dbReference type="AlphaFoldDB" id="A0A395IXF8"/>
<proteinExistence type="predicted"/>
<sequence>MSLDMKMLKMKSTQPNCDLRELFCSAANDPRLTSRSRISLKRLVNNFVLKDNDLKCRRLIETEARVGP</sequence>
<name>A0A395IXF8_9HELO</name>
<dbReference type="OrthoDB" id="4062651at2759"/>
<comment type="caution">
    <text evidence="1">The sequence shown here is derived from an EMBL/GenBank/DDBJ whole genome shotgun (WGS) entry which is preliminary data.</text>
</comment>
<evidence type="ECO:0000313" key="2">
    <source>
        <dbReference type="Proteomes" id="UP000249056"/>
    </source>
</evidence>
<dbReference type="Proteomes" id="UP000249056">
    <property type="component" value="Unassembled WGS sequence"/>
</dbReference>
<protein>
    <submittedName>
        <fullName evidence="1">Uncharacterized protein</fullName>
    </submittedName>
</protein>
<reference evidence="1 2" key="1">
    <citation type="submission" date="2018-06" db="EMBL/GenBank/DDBJ databases">
        <title>Genome Sequence of the Brown Rot Fungal Pathogen Monilinia fructigena.</title>
        <authorList>
            <person name="Landi L."/>
            <person name="De Miccolis Angelini R.M."/>
            <person name="Pollastro S."/>
            <person name="Abate D."/>
            <person name="Faretra F."/>
            <person name="Romanazzi G."/>
        </authorList>
    </citation>
    <scope>NUCLEOTIDE SEQUENCE [LARGE SCALE GENOMIC DNA]</scope>
    <source>
        <strain evidence="1 2">Mfrg269</strain>
    </source>
</reference>
<keyword evidence="2" id="KW-1185">Reference proteome</keyword>
<accession>A0A395IXF8</accession>
<evidence type="ECO:0000313" key="1">
    <source>
        <dbReference type="EMBL" id="RAL64428.1"/>
    </source>
</evidence>
<gene>
    <name evidence="1" type="ORF">DID88_001904</name>
</gene>
<dbReference type="EMBL" id="QKRW01000014">
    <property type="protein sequence ID" value="RAL64428.1"/>
    <property type="molecule type" value="Genomic_DNA"/>
</dbReference>